<dbReference type="CDD" id="cd08556">
    <property type="entry name" value="GDPD"/>
    <property type="match status" value="1"/>
</dbReference>
<dbReference type="OrthoDB" id="9787897at2"/>
<name>A0A5C6X268_9DELT</name>
<dbReference type="GO" id="GO:0008081">
    <property type="term" value="F:phosphoric diester hydrolase activity"/>
    <property type="evidence" value="ECO:0007669"/>
    <property type="project" value="InterPro"/>
</dbReference>
<gene>
    <name evidence="2" type="ORF">FRC98_21050</name>
</gene>
<dbReference type="PANTHER" id="PTHR46211">
    <property type="entry name" value="GLYCEROPHOSPHORYL DIESTER PHOSPHODIESTERASE"/>
    <property type="match status" value="1"/>
</dbReference>
<feature type="domain" description="GP-PDE" evidence="1">
    <location>
        <begin position="1"/>
        <end position="180"/>
    </location>
</feature>
<organism evidence="2 3">
    <name type="scientific">Lujinxingia vulgaris</name>
    <dbReference type="NCBI Taxonomy" id="2600176"/>
    <lineage>
        <taxon>Bacteria</taxon>
        <taxon>Deltaproteobacteria</taxon>
        <taxon>Bradymonadales</taxon>
        <taxon>Lujinxingiaceae</taxon>
        <taxon>Lujinxingia</taxon>
    </lineage>
</organism>
<accession>A0A5C6X268</accession>
<dbReference type="InterPro" id="IPR017946">
    <property type="entry name" value="PLC-like_Pdiesterase_TIM-brl"/>
</dbReference>
<dbReference type="Pfam" id="PF03009">
    <property type="entry name" value="GDPD"/>
    <property type="match status" value="1"/>
</dbReference>
<dbReference type="InterPro" id="IPR030395">
    <property type="entry name" value="GP_PDE_dom"/>
</dbReference>
<sequence length="184" mass="19156">MAELKTVDIGVGREGFAGTRIPTLAEVVELLAGSDAHLILDVKEDPQHGEGASPAAVAVAELVHKRRMHERVTITSTNHVSMAALAVAHPSLKIGLRHLVVMEEAASYAAAVGAIALHPIAVGAATGDVHGARALGVMVCASTLVAEFWPVTEEEQLDQLFALGVDAVVTDSYQSALNRRGVSA</sequence>
<dbReference type="PROSITE" id="PS51704">
    <property type="entry name" value="GP_PDE"/>
    <property type="match status" value="1"/>
</dbReference>
<dbReference type="AlphaFoldDB" id="A0A5C6X268"/>
<reference evidence="2 3" key="1">
    <citation type="submission" date="2019-08" db="EMBL/GenBank/DDBJ databases">
        <title>Bradymonadales sp. TMQ4.</title>
        <authorList>
            <person name="Liang Q."/>
        </authorList>
    </citation>
    <scope>NUCLEOTIDE SEQUENCE [LARGE SCALE GENOMIC DNA]</scope>
    <source>
        <strain evidence="2 3">TMQ4</strain>
    </source>
</reference>
<protein>
    <submittedName>
        <fullName evidence="2">Glycerophosphodiester phosphodiesterase</fullName>
    </submittedName>
</protein>
<dbReference type="Proteomes" id="UP000321412">
    <property type="component" value="Unassembled WGS sequence"/>
</dbReference>
<dbReference type="SUPFAM" id="SSF51695">
    <property type="entry name" value="PLC-like phosphodiesterases"/>
    <property type="match status" value="1"/>
</dbReference>
<dbReference type="EMBL" id="VOSM01000093">
    <property type="protein sequence ID" value="TXD32353.1"/>
    <property type="molecule type" value="Genomic_DNA"/>
</dbReference>
<keyword evidence="3" id="KW-1185">Reference proteome</keyword>
<feature type="non-terminal residue" evidence="2">
    <location>
        <position position="184"/>
    </location>
</feature>
<evidence type="ECO:0000313" key="2">
    <source>
        <dbReference type="EMBL" id="TXD32353.1"/>
    </source>
</evidence>
<proteinExistence type="predicted"/>
<dbReference type="Gene3D" id="3.20.20.190">
    <property type="entry name" value="Phosphatidylinositol (PI) phosphodiesterase"/>
    <property type="match status" value="1"/>
</dbReference>
<dbReference type="GO" id="GO:0006629">
    <property type="term" value="P:lipid metabolic process"/>
    <property type="evidence" value="ECO:0007669"/>
    <property type="project" value="InterPro"/>
</dbReference>
<comment type="caution">
    <text evidence="2">The sequence shown here is derived from an EMBL/GenBank/DDBJ whole genome shotgun (WGS) entry which is preliminary data.</text>
</comment>
<evidence type="ECO:0000259" key="1">
    <source>
        <dbReference type="PROSITE" id="PS51704"/>
    </source>
</evidence>
<dbReference type="PANTHER" id="PTHR46211:SF14">
    <property type="entry name" value="GLYCEROPHOSPHODIESTER PHOSPHODIESTERASE"/>
    <property type="match status" value="1"/>
</dbReference>
<evidence type="ECO:0000313" key="3">
    <source>
        <dbReference type="Proteomes" id="UP000321412"/>
    </source>
</evidence>